<dbReference type="CDD" id="cd00866">
    <property type="entry name" value="PEBP_euk"/>
    <property type="match status" value="1"/>
</dbReference>
<reference evidence="2" key="2">
    <citation type="submission" date="2020-11" db="EMBL/GenBank/DDBJ databases">
        <authorList>
            <consortium name="DOE Joint Genome Institute"/>
            <person name="Kuo A."/>
            <person name="Miyauchi S."/>
            <person name="Kiss E."/>
            <person name="Drula E."/>
            <person name="Kohler A."/>
            <person name="Sanchez-Garcia M."/>
            <person name="Andreopoulos B."/>
            <person name="Barry K.W."/>
            <person name="Bonito G."/>
            <person name="Buee M."/>
            <person name="Carver A."/>
            <person name="Chen C."/>
            <person name="Cichocki N."/>
            <person name="Clum A."/>
            <person name="Culley D."/>
            <person name="Crous P.W."/>
            <person name="Fauchery L."/>
            <person name="Girlanda M."/>
            <person name="Hayes R."/>
            <person name="Keri Z."/>
            <person name="Labutti K."/>
            <person name="Lipzen A."/>
            <person name="Lombard V."/>
            <person name="Magnuson J."/>
            <person name="Maillard F."/>
            <person name="Morin E."/>
            <person name="Murat C."/>
            <person name="Nolan M."/>
            <person name="Ohm R."/>
            <person name="Pangilinan J."/>
            <person name="Pereira M."/>
            <person name="Perotto S."/>
            <person name="Peter M."/>
            <person name="Riley R."/>
            <person name="Sitrit Y."/>
            <person name="Stielow B."/>
            <person name="Szollosi G."/>
            <person name="Zifcakova L."/>
            <person name="Stursova M."/>
            <person name="Spatafora J.W."/>
            <person name="Tedersoo L."/>
            <person name="Vaario L.-M."/>
            <person name="Yamada A."/>
            <person name="Yan M."/>
            <person name="Wang P."/>
            <person name="Xu J."/>
            <person name="Bruns T."/>
            <person name="Baldrian P."/>
            <person name="Vilgalys R."/>
            <person name="Henrissat B."/>
            <person name="Grigoriev I.V."/>
            <person name="Hibbett D."/>
            <person name="Nagy L.G."/>
            <person name="Martin F.M."/>
        </authorList>
    </citation>
    <scope>NUCLEOTIDE SEQUENCE</scope>
    <source>
        <strain evidence="2">UH-Tt-Lm1</strain>
    </source>
</reference>
<evidence type="ECO:0000313" key="3">
    <source>
        <dbReference type="Proteomes" id="UP000736335"/>
    </source>
</evidence>
<protein>
    <submittedName>
        <fullName evidence="2">Phosphatidylethanolamine-binding protein</fullName>
    </submittedName>
</protein>
<dbReference type="EMBL" id="WIUZ02000006">
    <property type="protein sequence ID" value="KAF9785946.1"/>
    <property type="molecule type" value="Genomic_DNA"/>
</dbReference>
<dbReference type="Gene3D" id="3.90.280.10">
    <property type="entry name" value="PEBP-like"/>
    <property type="match status" value="1"/>
</dbReference>
<feature type="region of interest" description="Disordered" evidence="1">
    <location>
        <begin position="1"/>
        <end position="73"/>
    </location>
</feature>
<evidence type="ECO:0000313" key="2">
    <source>
        <dbReference type="EMBL" id="KAF9785946.1"/>
    </source>
</evidence>
<reference evidence="2" key="1">
    <citation type="journal article" date="2020" name="Nat. Commun.">
        <title>Large-scale genome sequencing of mycorrhizal fungi provides insights into the early evolution of symbiotic traits.</title>
        <authorList>
            <person name="Miyauchi S."/>
            <person name="Kiss E."/>
            <person name="Kuo A."/>
            <person name="Drula E."/>
            <person name="Kohler A."/>
            <person name="Sanchez-Garcia M."/>
            <person name="Morin E."/>
            <person name="Andreopoulos B."/>
            <person name="Barry K.W."/>
            <person name="Bonito G."/>
            <person name="Buee M."/>
            <person name="Carver A."/>
            <person name="Chen C."/>
            <person name="Cichocki N."/>
            <person name="Clum A."/>
            <person name="Culley D."/>
            <person name="Crous P.W."/>
            <person name="Fauchery L."/>
            <person name="Girlanda M."/>
            <person name="Hayes R.D."/>
            <person name="Keri Z."/>
            <person name="LaButti K."/>
            <person name="Lipzen A."/>
            <person name="Lombard V."/>
            <person name="Magnuson J."/>
            <person name="Maillard F."/>
            <person name="Murat C."/>
            <person name="Nolan M."/>
            <person name="Ohm R.A."/>
            <person name="Pangilinan J."/>
            <person name="Pereira M.F."/>
            <person name="Perotto S."/>
            <person name="Peter M."/>
            <person name="Pfister S."/>
            <person name="Riley R."/>
            <person name="Sitrit Y."/>
            <person name="Stielow J.B."/>
            <person name="Szollosi G."/>
            <person name="Zifcakova L."/>
            <person name="Stursova M."/>
            <person name="Spatafora J.W."/>
            <person name="Tedersoo L."/>
            <person name="Vaario L.M."/>
            <person name="Yamada A."/>
            <person name="Yan M."/>
            <person name="Wang P."/>
            <person name="Xu J."/>
            <person name="Bruns T."/>
            <person name="Baldrian P."/>
            <person name="Vilgalys R."/>
            <person name="Dunand C."/>
            <person name="Henrissat B."/>
            <person name="Grigoriev I.V."/>
            <person name="Hibbett D."/>
            <person name="Nagy L.G."/>
            <person name="Martin F.M."/>
        </authorList>
    </citation>
    <scope>NUCLEOTIDE SEQUENCE</scope>
    <source>
        <strain evidence="2">UH-Tt-Lm1</strain>
    </source>
</reference>
<evidence type="ECO:0000256" key="1">
    <source>
        <dbReference type="SAM" id="MobiDB-lite"/>
    </source>
</evidence>
<feature type="compositionally biased region" description="Polar residues" evidence="1">
    <location>
        <begin position="18"/>
        <end position="38"/>
    </location>
</feature>
<proteinExistence type="predicted"/>
<dbReference type="SUPFAM" id="SSF49777">
    <property type="entry name" value="PEBP-like"/>
    <property type="match status" value="1"/>
</dbReference>
<dbReference type="Pfam" id="PF01161">
    <property type="entry name" value="PBP"/>
    <property type="match status" value="1"/>
</dbReference>
<accession>A0A9P6L7F5</accession>
<gene>
    <name evidence="2" type="ORF">BJ322DRAFT_1005251</name>
</gene>
<dbReference type="InterPro" id="IPR008914">
    <property type="entry name" value="PEBP"/>
</dbReference>
<dbReference type="Proteomes" id="UP000736335">
    <property type="component" value="Unassembled WGS sequence"/>
</dbReference>
<comment type="caution">
    <text evidence="2">The sequence shown here is derived from an EMBL/GenBank/DDBJ whole genome shotgun (WGS) entry which is preliminary data.</text>
</comment>
<organism evidence="2 3">
    <name type="scientific">Thelephora terrestris</name>
    <dbReference type="NCBI Taxonomy" id="56493"/>
    <lineage>
        <taxon>Eukaryota</taxon>
        <taxon>Fungi</taxon>
        <taxon>Dikarya</taxon>
        <taxon>Basidiomycota</taxon>
        <taxon>Agaricomycotina</taxon>
        <taxon>Agaricomycetes</taxon>
        <taxon>Thelephorales</taxon>
        <taxon>Thelephoraceae</taxon>
        <taxon>Thelephora</taxon>
    </lineage>
</organism>
<dbReference type="PANTHER" id="PTHR11362:SF82">
    <property type="entry name" value="PHOSPHATIDYLETHANOLAMINE-BINDING PROTEIN 4"/>
    <property type="match status" value="1"/>
</dbReference>
<keyword evidence="3" id="KW-1185">Reference proteome</keyword>
<dbReference type="InterPro" id="IPR035810">
    <property type="entry name" value="PEBP_euk"/>
</dbReference>
<dbReference type="AlphaFoldDB" id="A0A9P6L7F5"/>
<name>A0A9P6L7F5_9AGAM</name>
<dbReference type="InterPro" id="IPR036610">
    <property type="entry name" value="PEBP-like_sf"/>
</dbReference>
<dbReference type="OrthoDB" id="2153661at2759"/>
<dbReference type="Gene3D" id="1.20.58.1180">
    <property type="match status" value="1"/>
</dbReference>
<sequence length="402" mass="46157">MLRQSQRSLPARSAWVRYTSTAQSQPETTSGPNVSSPPLSGDRKTPPSRPGTWKTRRPHINPEKPRQWNRPLAPGVLPAFDEALRYIRQDSHALRAETQYNRSVLQEAESSPNPDLELVKGLKEKLAVLEVQSEVNRPEVRWYFRNGLADVSKPVYRHLAEKKWRNDGDLDLLMERVHQMNVVPDVLPSLHPSFDLRLTFPESPSQRVKPRPCVNPRHKQVEPGVFLVSEQTRNQPTLYASVFHAETRLYTLLMVDPDVPDPERQSFTTYLHWLQPNIPLSCTTRSIEIPEAHTSYIPPHPQRGTRYHRYVLLLLPQQAPAEPLSVPVLCDADRLHFNVREFAAQYGLDGSTGGGAHLWRQVWDEGVSQVYATVLRREEPRFAVPPKPDRYAEIRGVKRYIK</sequence>
<dbReference type="PANTHER" id="PTHR11362">
    <property type="entry name" value="PHOSPHATIDYLETHANOLAMINE-BINDING PROTEIN"/>
    <property type="match status" value="1"/>
</dbReference>